<keyword evidence="1" id="KW-0175">Coiled coil</keyword>
<dbReference type="Proteomes" id="UP000654482">
    <property type="component" value="Unassembled WGS sequence"/>
</dbReference>
<dbReference type="RefSeq" id="WP_194028356.1">
    <property type="nucleotide sequence ID" value="NZ_JADEWZ010000005.1"/>
</dbReference>
<evidence type="ECO:0000256" key="1">
    <source>
        <dbReference type="SAM" id="Coils"/>
    </source>
</evidence>
<proteinExistence type="predicted"/>
<evidence type="ECO:0000313" key="3">
    <source>
        <dbReference type="Proteomes" id="UP000654482"/>
    </source>
</evidence>
<protein>
    <submittedName>
        <fullName evidence="2">Uncharacterized protein</fullName>
    </submittedName>
</protein>
<feature type="coiled-coil region" evidence="1">
    <location>
        <begin position="267"/>
        <end position="294"/>
    </location>
</feature>
<accession>A0A8J7B3R6</accession>
<name>A0A8J7B3R6_9CYAN</name>
<organism evidence="2 3">
    <name type="scientific">Lusitaniella coriacea LEGE 07157</name>
    <dbReference type="NCBI Taxonomy" id="945747"/>
    <lineage>
        <taxon>Bacteria</taxon>
        <taxon>Bacillati</taxon>
        <taxon>Cyanobacteriota</taxon>
        <taxon>Cyanophyceae</taxon>
        <taxon>Spirulinales</taxon>
        <taxon>Lusitaniellaceae</taxon>
        <taxon>Lusitaniella</taxon>
    </lineage>
</organism>
<sequence length="372" mass="43596">MSEYQYYEFQAIDRALTTKEQAAIKKLSSRVQLSPTQAIFLYNYGDFRGESEQVLTQYFDVMLYIANWGTWQLTFRFPKALVDLDWFEPYQLRDTIIITQTSQYIVLDLKINEEEGTQGWVEGEGWLPRLLPLRDDLLQGDVRLLYLVWLRTAACLSQYVLEDDPIEPPLPPNLNQLSPQLKTFVEWVELDSDLVAAAAQASPFRQSTTAPPLENWLSALSETERQEFLLKLVRREPHVDLQLISRLKELAGQTRSIAPLCSGKRRLSELHAIAETVKKQRKKQEREIARKKRIRELEDLAPKEAQTWTRVEELIALKRAKSYDEATALLQDLHDLAKYQEQLPEFVRRFEKLKSDYRRSTALMQRFKTIKW</sequence>
<gene>
    <name evidence="2" type="ORF">IQ249_05115</name>
</gene>
<keyword evidence="3" id="KW-1185">Reference proteome</keyword>
<dbReference type="AlphaFoldDB" id="A0A8J7B3R6"/>
<evidence type="ECO:0000313" key="2">
    <source>
        <dbReference type="EMBL" id="MBE9115277.1"/>
    </source>
</evidence>
<dbReference type="EMBL" id="JADEWZ010000005">
    <property type="protein sequence ID" value="MBE9115277.1"/>
    <property type="molecule type" value="Genomic_DNA"/>
</dbReference>
<comment type="caution">
    <text evidence="2">The sequence shown here is derived from an EMBL/GenBank/DDBJ whole genome shotgun (WGS) entry which is preliminary data.</text>
</comment>
<reference evidence="2" key="1">
    <citation type="submission" date="2020-10" db="EMBL/GenBank/DDBJ databases">
        <authorList>
            <person name="Castelo-Branco R."/>
            <person name="Eusebio N."/>
            <person name="Adriana R."/>
            <person name="Vieira A."/>
            <person name="Brugerolle De Fraissinette N."/>
            <person name="Rezende De Castro R."/>
            <person name="Schneider M.P."/>
            <person name="Vasconcelos V."/>
            <person name="Leao P.N."/>
        </authorList>
    </citation>
    <scope>NUCLEOTIDE SEQUENCE</scope>
    <source>
        <strain evidence="2">LEGE 07157</strain>
    </source>
</reference>